<keyword evidence="3" id="KW-1185">Reference proteome</keyword>
<dbReference type="InterPro" id="IPR003598">
    <property type="entry name" value="Ig_sub2"/>
</dbReference>
<dbReference type="STRING" id="50429.A0A2B4RC53"/>
<dbReference type="PANTHER" id="PTHR46013:SF7">
    <property type="entry name" value="IG-LIKE DOMAIN-CONTAINING PROTEIN"/>
    <property type="match status" value="1"/>
</dbReference>
<dbReference type="OrthoDB" id="10039395at2759"/>
<feature type="domain" description="Ig-like" evidence="1">
    <location>
        <begin position="112"/>
        <end position="200"/>
    </location>
</feature>
<dbReference type="AlphaFoldDB" id="A0A2B4RC53"/>
<sequence length="419" mass="45632">MFAPNVSRHYDGQAATLLWNLSLSQDLSLLSVDIYFNSDIIVKLLPNGGSGEIAAAFRDRFRVNWNPPGRVALVISKVTSADDKVNGTFSCVVSTLSNGNWRRRIQVEVVAPVTTPEIGGERTVREGGSLQLTCEASGKPDPNITWTRGNPGNQGNIGVKQAGKVLTIPIVSRNDSGTFTCTAHNGIGEPKSQAVYVNVTYPAKIVKFQDEYIVELQQSVTLSCEAEGNPPPTYTWFPCGFKQVCDKNTLNISRVLADANYTCRVANALGSDSKSADVYIGGNIVNITMVITSEVYEDEKYNQSLFLEKLTELLKEAFASKPGYEGVQFLDVRPGTITVDLALKFKFPTKEKDVITTLNAALKDGKLGEFSVSSIKGTRHDVATTSPTTTPTDGSSVVKETVWYREDFVKELVSVVGKH</sequence>
<dbReference type="EMBL" id="LSMT01000791">
    <property type="protein sequence ID" value="PFX14363.1"/>
    <property type="molecule type" value="Genomic_DNA"/>
</dbReference>
<dbReference type="Gene3D" id="2.60.40.10">
    <property type="entry name" value="Immunoglobulins"/>
    <property type="match status" value="3"/>
</dbReference>
<comment type="caution">
    <text evidence="2">The sequence shown here is derived from an EMBL/GenBank/DDBJ whole genome shotgun (WGS) entry which is preliminary data.</text>
</comment>
<proteinExistence type="predicted"/>
<dbReference type="InterPro" id="IPR007110">
    <property type="entry name" value="Ig-like_dom"/>
</dbReference>
<dbReference type="InterPro" id="IPR036179">
    <property type="entry name" value="Ig-like_dom_sf"/>
</dbReference>
<dbReference type="InterPro" id="IPR003599">
    <property type="entry name" value="Ig_sub"/>
</dbReference>
<protein>
    <submittedName>
        <fullName evidence="2">IgLON family member 5</fullName>
    </submittedName>
</protein>
<evidence type="ECO:0000259" key="1">
    <source>
        <dbReference type="PROSITE" id="PS50835"/>
    </source>
</evidence>
<dbReference type="Proteomes" id="UP000225706">
    <property type="component" value="Unassembled WGS sequence"/>
</dbReference>
<dbReference type="SMART" id="SM00409">
    <property type="entry name" value="IG"/>
    <property type="match status" value="3"/>
</dbReference>
<accession>A0A2B4RC53</accession>
<evidence type="ECO:0000313" key="3">
    <source>
        <dbReference type="Proteomes" id="UP000225706"/>
    </source>
</evidence>
<dbReference type="InterPro" id="IPR013783">
    <property type="entry name" value="Ig-like_fold"/>
</dbReference>
<dbReference type="PROSITE" id="PS50835">
    <property type="entry name" value="IG_LIKE"/>
    <property type="match status" value="2"/>
</dbReference>
<gene>
    <name evidence="2" type="primary">IGLON5</name>
    <name evidence="2" type="ORF">AWC38_SpisGene21485</name>
</gene>
<evidence type="ECO:0000313" key="2">
    <source>
        <dbReference type="EMBL" id="PFX14363.1"/>
    </source>
</evidence>
<organism evidence="2 3">
    <name type="scientific">Stylophora pistillata</name>
    <name type="common">Smooth cauliflower coral</name>
    <dbReference type="NCBI Taxonomy" id="50429"/>
    <lineage>
        <taxon>Eukaryota</taxon>
        <taxon>Metazoa</taxon>
        <taxon>Cnidaria</taxon>
        <taxon>Anthozoa</taxon>
        <taxon>Hexacorallia</taxon>
        <taxon>Scleractinia</taxon>
        <taxon>Astrocoeniina</taxon>
        <taxon>Pocilloporidae</taxon>
        <taxon>Stylophora</taxon>
    </lineage>
</organism>
<dbReference type="SUPFAM" id="SSF48726">
    <property type="entry name" value="Immunoglobulin"/>
    <property type="match status" value="2"/>
</dbReference>
<dbReference type="PANTHER" id="PTHR46013">
    <property type="entry name" value="VASCULAR CELL ADHESION MOLECULE 1"/>
    <property type="match status" value="1"/>
</dbReference>
<reference evidence="3" key="1">
    <citation type="journal article" date="2017" name="bioRxiv">
        <title>Comparative analysis of the genomes of Stylophora pistillata and Acropora digitifera provides evidence for extensive differences between species of corals.</title>
        <authorList>
            <person name="Voolstra C.R."/>
            <person name="Li Y."/>
            <person name="Liew Y.J."/>
            <person name="Baumgarten S."/>
            <person name="Zoccola D."/>
            <person name="Flot J.-F."/>
            <person name="Tambutte S."/>
            <person name="Allemand D."/>
            <person name="Aranda M."/>
        </authorList>
    </citation>
    <scope>NUCLEOTIDE SEQUENCE [LARGE SCALE GENOMIC DNA]</scope>
</reference>
<name>A0A2B4RC53_STYPI</name>
<dbReference type="Pfam" id="PF13927">
    <property type="entry name" value="Ig_3"/>
    <property type="match status" value="2"/>
</dbReference>
<dbReference type="SMART" id="SM00408">
    <property type="entry name" value="IGc2"/>
    <property type="match status" value="2"/>
</dbReference>
<feature type="domain" description="Ig-like" evidence="1">
    <location>
        <begin position="202"/>
        <end position="279"/>
    </location>
</feature>